<evidence type="ECO:0000313" key="10">
    <source>
        <dbReference type="Proteomes" id="UP001500973"/>
    </source>
</evidence>
<dbReference type="Pfam" id="PF00069">
    <property type="entry name" value="Pkinase"/>
    <property type="match status" value="1"/>
</dbReference>
<accession>A0ABP4JUJ4</accession>
<evidence type="ECO:0000256" key="1">
    <source>
        <dbReference type="ARBA" id="ARBA00012513"/>
    </source>
</evidence>
<keyword evidence="3" id="KW-0547">Nucleotide-binding</keyword>
<keyword evidence="7" id="KW-0812">Transmembrane</keyword>
<feature type="compositionally biased region" description="Gly residues" evidence="6">
    <location>
        <begin position="480"/>
        <end position="493"/>
    </location>
</feature>
<organism evidence="9 10">
    <name type="scientific">Streptomyces thermospinosisporus</name>
    <dbReference type="NCBI Taxonomy" id="161482"/>
    <lineage>
        <taxon>Bacteria</taxon>
        <taxon>Bacillati</taxon>
        <taxon>Actinomycetota</taxon>
        <taxon>Actinomycetes</taxon>
        <taxon>Kitasatosporales</taxon>
        <taxon>Streptomycetaceae</taxon>
        <taxon>Streptomyces</taxon>
    </lineage>
</organism>
<feature type="compositionally biased region" description="Low complexity" evidence="6">
    <location>
        <begin position="301"/>
        <end position="311"/>
    </location>
</feature>
<evidence type="ECO:0000256" key="2">
    <source>
        <dbReference type="ARBA" id="ARBA00022679"/>
    </source>
</evidence>
<sequence length="721" mass="71479">MGEVFAGRYELVDPIGRGGVGAVWRAWDHRRRRYVAAKVLLQSDAHSLLRFVREQALRIDHPHVLAPTSWAADDDKVLFTMDLVAGGSLVHLVNDYGPLPPAYVCTLLDQLLAGLAAVHAEGVVHRDIKPANVLLEATGTARPRLRLSDFGIAMRLGEPRLTETNLVVGTPGYIAPEQMMGSEPDFPADLFAVGLVALYLLEGAKPDAKALVQYFTEHGTPGAPQGIPEPLWQVVSTLLQPDPAARFRTATGARKALAAAAELLPEPGPDDEQIEIFDQLGPLPPGFAEDGPVKRASGVTSPSGGRRPPSGEGEGALAAPPSRSAEARQSTAGEAGGAAGGRISAGAAGAGTGEGPEGGVPGQLAESAAPSHLPGAAPGHLPEAAGEGVGRAGAGGGAGSADLSGGGREPGGPAEFSGSGAASAGFTAGGPGLTGEPGSTGGQGATGGPGSADGPGAADGPGPTNGPVSAGRPGAATGPGSTGRPGPTGGPAPAGGRPVSASGSGIAAGHSTGMGTGTGVGHPGPGSVSPGTTDPWQHTAPPASAPPGLAPPAGSPRHPQAPEQPPAPAQPSAPEQPAGMSDTGSFHLPPPPATGSSPATPIAPTPPSTPPPPGQALHHGALHPQAPAAPVSPNDPTHPLRSPQSHPPAYPAPAWHQPAEAFTAEYTAQVAQVPTPNAAIPQTGPTGRRRRRPGPPAKVAVPLLLLALACYAVGFWALTQI</sequence>
<keyword evidence="7" id="KW-0472">Membrane</keyword>
<feature type="compositionally biased region" description="Pro residues" evidence="6">
    <location>
        <begin position="543"/>
        <end position="554"/>
    </location>
</feature>
<evidence type="ECO:0000256" key="5">
    <source>
        <dbReference type="ARBA" id="ARBA00022840"/>
    </source>
</evidence>
<dbReference type="PANTHER" id="PTHR43671:SF13">
    <property type="entry name" value="SERINE_THREONINE-PROTEIN KINASE NEK2"/>
    <property type="match status" value="1"/>
</dbReference>
<evidence type="ECO:0000256" key="3">
    <source>
        <dbReference type="ARBA" id="ARBA00022741"/>
    </source>
</evidence>
<dbReference type="InterPro" id="IPR011009">
    <property type="entry name" value="Kinase-like_dom_sf"/>
</dbReference>
<keyword evidence="7" id="KW-1133">Transmembrane helix</keyword>
<keyword evidence="5" id="KW-0067">ATP-binding</keyword>
<dbReference type="CDD" id="cd14014">
    <property type="entry name" value="STKc_PknB_like"/>
    <property type="match status" value="1"/>
</dbReference>
<keyword evidence="4" id="KW-0418">Kinase</keyword>
<name>A0ABP4JUJ4_9ACTN</name>
<dbReference type="PROSITE" id="PS00108">
    <property type="entry name" value="PROTEIN_KINASE_ST"/>
    <property type="match status" value="1"/>
</dbReference>
<evidence type="ECO:0000256" key="6">
    <source>
        <dbReference type="SAM" id="MobiDB-lite"/>
    </source>
</evidence>
<dbReference type="Proteomes" id="UP001500973">
    <property type="component" value="Unassembled WGS sequence"/>
</dbReference>
<dbReference type="InterPro" id="IPR008271">
    <property type="entry name" value="Ser/Thr_kinase_AS"/>
</dbReference>
<feature type="compositionally biased region" description="Gly residues" evidence="6">
    <location>
        <begin position="387"/>
        <end position="410"/>
    </location>
</feature>
<dbReference type="Gene3D" id="3.30.200.20">
    <property type="entry name" value="Phosphorylase Kinase, domain 1"/>
    <property type="match status" value="1"/>
</dbReference>
<feature type="region of interest" description="Disordered" evidence="6">
    <location>
        <begin position="673"/>
        <end position="695"/>
    </location>
</feature>
<dbReference type="EC" id="2.7.11.1" evidence="1"/>
<proteinExistence type="predicted"/>
<evidence type="ECO:0000256" key="4">
    <source>
        <dbReference type="ARBA" id="ARBA00022777"/>
    </source>
</evidence>
<feature type="transmembrane region" description="Helical" evidence="7">
    <location>
        <begin position="699"/>
        <end position="718"/>
    </location>
</feature>
<feature type="compositionally biased region" description="Low complexity" evidence="6">
    <location>
        <begin position="494"/>
        <end position="511"/>
    </location>
</feature>
<keyword evidence="10" id="KW-1185">Reference proteome</keyword>
<gene>
    <name evidence="9" type="ORF">GCM10009601_48010</name>
</gene>
<feature type="compositionally biased region" description="Gly residues" evidence="6">
    <location>
        <begin position="348"/>
        <end position="361"/>
    </location>
</feature>
<dbReference type="SMART" id="SM00220">
    <property type="entry name" value="S_TKc"/>
    <property type="match status" value="1"/>
</dbReference>
<feature type="compositionally biased region" description="Pro residues" evidence="6">
    <location>
        <begin position="601"/>
        <end position="614"/>
    </location>
</feature>
<comment type="caution">
    <text evidence="9">The sequence shown here is derived from an EMBL/GenBank/DDBJ whole genome shotgun (WGS) entry which is preliminary data.</text>
</comment>
<dbReference type="EMBL" id="BAAAIZ010000078">
    <property type="protein sequence ID" value="GAA1430540.1"/>
    <property type="molecule type" value="Genomic_DNA"/>
</dbReference>
<dbReference type="Gene3D" id="1.10.510.10">
    <property type="entry name" value="Transferase(Phosphotransferase) domain 1"/>
    <property type="match status" value="1"/>
</dbReference>
<dbReference type="PROSITE" id="PS50011">
    <property type="entry name" value="PROTEIN_KINASE_DOM"/>
    <property type="match status" value="1"/>
</dbReference>
<feature type="compositionally biased region" description="Pro residues" evidence="6">
    <location>
        <begin position="562"/>
        <end position="571"/>
    </location>
</feature>
<dbReference type="InterPro" id="IPR050660">
    <property type="entry name" value="NEK_Ser/Thr_kinase"/>
</dbReference>
<evidence type="ECO:0000256" key="7">
    <source>
        <dbReference type="SAM" id="Phobius"/>
    </source>
</evidence>
<keyword evidence="2" id="KW-0808">Transferase</keyword>
<reference evidence="10" key="1">
    <citation type="journal article" date="2019" name="Int. J. Syst. Evol. Microbiol.">
        <title>The Global Catalogue of Microorganisms (GCM) 10K type strain sequencing project: providing services to taxonomists for standard genome sequencing and annotation.</title>
        <authorList>
            <consortium name="The Broad Institute Genomics Platform"/>
            <consortium name="The Broad Institute Genome Sequencing Center for Infectious Disease"/>
            <person name="Wu L."/>
            <person name="Ma J."/>
        </authorList>
    </citation>
    <scope>NUCLEOTIDE SEQUENCE [LARGE SCALE GENOMIC DNA]</scope>
    <source>
        <strain evidence="10">JCM 11756</strain>
    </source>
</reference>
<feature type="compositionally biased region" description="Gly residues" evidence="6">
    <location>
        <begin position="512"/>
        <end position="524"/>
    </location>
</feature>
<dbReference type="PANTHER" id="PTHR43671">
    <property type="entry name" value="SERINE/THREONINE-PROTEIN KINASE NEK"/>
    <property type="match status" value="1"/>
</dbReference>
<feature type="compositionally biased region" description="Low complexity" evidence="6">
    <location>
        <begin position="411"/>
        <end position="426"/>
    </location>
</feature>
<protein>
    <recommendedName>
        <fullName evidence="1">non-specific serine/threonine protein kinase</fullName>
        <ecNumber evidence="1">2.7.11.1</ecNumber>
    </recommendedName>
</protein>
<dbReference type="InterPro" id="IPR000719">
    <property type="entry name" value="Prot_kinase_dom"/>
</dbReference>
<dbReference type="SUPFAM" id="SSF56112">
    <property type="entry name" value="Protein kinase-like (PK-like)"/>
    <property type="match status" value="1"/>
</dbReference>
<feature type="region of interest" description="Disordered" evidence="6">
    <location>
        <begin position="265"/>
        <end position="654"/>
    </location>
</feature>
<evidence type="ECO:0000259" key="8">
    <source>
        <dbReference type="PROSITE" id="PS50011"/>
    </source>
</evidence>
<feature type="compositionally biased region" description="Low complexity" evidence="6">
    <location>
        <begin position="460"/>
        <end position="479"/>
    </location>
</feature>
<feature type="compositionally biased region" description="Gly residues" evidence="6">
    <location>
        <begin position="427"/>
        <end position="459"/>
    </location>
</feature>
<evidence type="ECO:0000313" key="9">
    <source>
        <dbReference type="EMBL" id="GAA1430540.1"/>
    </source>
</evidence>
<feature type="domain" description="Protein kinase" evidence="8">
    <location>
        <begin position="9"/>
        <end position="264"/>
    </location>
</feature>